<gene>
    <name evidence="5" type="primary">AVEN_230922_1</name>
    <name evidence="5" type="ORF">TNCT_181291</name>
</gene>
<dbReference type="Pfam" id="PF01342">
    <property type="entry name" value="SAND"/>
    <property type="match status" value="1"/>
</dbReference>
<name>A0A8X6JG84_TRICU</name>
<dbReference type="PANTHER" id="PTHR10417:SF15">
    <property type="entry name" value="STERILE ALPHA MOTIF DOMAIN-CONTAINING 11"/>
    <property type="match status" value="1"/>
</dbReference>
<dbReference type="SMART" id="SM00258">
    <property type="entry name" value="SAND"/>
    <property type="match status" value="1"/>
</dbReference>
<organism evidence="5 6">
    <name type="scientific">Trichonephila clavata</name>
    <name type="common">Joro spider</name>
    <name type="synonym">Nephila clavata</name>
    <dbReference type="NCBI Taxonomy" id="2740835"/>
    <lineage>
        <taxon>Eukaryota</taxon>
        <taxon>Metazoa</taxon>
        <taxon>Ecdysozoa</taxon>
        <taxon>Arthropoda</taxon>
        <taxon>Chelicerata</taxon>
        <taxon>Arachnida</taxon>
        <taxon>Araneae</taxon>
        <taxon>Araneomorphae</taxon>
        <taxon>Entelegynae</taxon>
        <taxon>Araneoidea</taxon>
        <taxon>Nephilidae</taxon>
        <taxon>Trichonephila</taxon>
    </lineage>
</organism>
<dbReference type="Gene3D" id="3.10.390.10">
    <property type="entry name" value="SAND domain-like"/>
    <property type="match status" value="1"/>
</dbReference>
<dbReference type="OrthoDB" id="6433810at2759"/>
<accession>A0A8X6JG84</accession>
<dbReference type="InterPro" id="IPR000770">
    <property type="entry name" value="SAND_dom"/>
</dbReference>
<proteinExistence type="predicted"/>
<dbReference type="SUPFAM" id="SSF63763">
    <property type="entry name" value="SAND domain-like"/>
    <property type="match status" value="1"/>
</dbReference>
<dbReference type="PANTHER" id="PTHR10417">
    <property type="entry name" value="GLUCOCORTICOID MODULATORY ELEMENT-BINDING PROTEIN"/>
    <property type="match status" value="1"/>
</dbReference>
<dbReference type="PROSITE" id="PS50864">
    <property type="entry name" value="SAND"/>
    <property type="match status" value="1"/>
</dbReference>
<feature type="domain" description="SAND" evidence="4">
    <location>
        <begin position="28"/>
        <end position="111"/>
    </location>
</feature>
<sequence length="151" mass="17485">MNPSPKKNCDDCGKMMITGNELTIFHETQFQPFIQDGDLVLEVECGSNIGWMYMSRLCQGSKGASILFQNVWLTPNEFQFISGRETAKDWKRSIRHKGRSLKLLMAKGFFDFHTSICVCKGLLTKIVSRLFRYNHWLCRCFILTLTFCPIQ</sequence>
<dbReference type="GO" id="GO:0003677">
    <property type="term" value="F:DNA binding"/>
    <property type="evidence" value="ECO:0007669"/>
    <property type="project" value="UniProtKB-KW"/>
</dbReference>
<evidence type="ECO:0000313" key="6">
    <source>
        <dbReference type="Proteomes" id="UP000887116"/>
    </source>
</evidence>
<protein>
    <submittedName>
        <fullName evidence="5">SAND domain-containing protein</fullName>
    </submittedName>
</protein>
<comment type="caution">
    <text evidence="5">The sequence shown here is derived from an EMBL/GenBank/DDBJ whole genome shotgun (WGS) entry which is preliminary data.</text>
</comment>
<evidence type="ECO:0000256" key="1">
    <source>
        <dbReference type="ARBA" id="ARBA00023015"/>
    </source>
</evidence>
<dbReference type="EMBL" id="BMAO01029807">
    <property type="protein sequence ID" value="GFR34035.1"/>
    <property type="molecule type" value="Genomic_DNA"/>
</dbReference>
<dbReference type="InterPro" id="IPR010919">
    <property type="entry name" value="SAND-like_dom_sf"/>
</dbReference>
<keyword evidence="2" id="KW-0804">Transcription</keyword>
<evidence type="ECO:0000259" key="4">
    <source>
        <dbReference type="PROSITE" id="PS50864"/>
    </source>
</evidence>
<dbReference type="Proteomes" id="UP000887116">
    <property type="component" value="Unassembled WGS sequence"/>
</dbReference>
<evidence type="ECO:0000256" key="3">
    <source>
        <dbReference type="ARBA" id="ARBA00023242"/>
    </source>
</evidence>
<evidence type="ECO:0000256" key="2">
    <source>
        <dbReference type="ARBA" id="ARBA00023163"/>
    </source>
</evidence>
<keyword evidence="1" id="KW-0805">Transcription regulation</keyword>
<dbReference type="GO" id="GO:0046872">
    <property type="term" value="F:metal ion binding"/>
    <property type="evidence" value="ECO:0007669"/>
    <property type="project" value="UniProtKB-KW"/>
</dbReference>
<evidence type="ECO:0000313" key="5">
    <source>
        <dbReference type="EMBL" id="GFR34035.1"/>
    </source>
</evidence>
<dbReference type="AlphaFoldDB" id="A0A8X6JG84"/>
<keyword evidence="6" id="KW-1185">Reference proteome</keyword>
<reference evidence="5" key="1">
    <citation type="submission" date="2020-07" db="EMBL/GenBank/DDBJ databases">
        <title>Multicomponent nature underlies the extraordinary mechanical properties of spider dragline silk.</title>
        <authorList>
            <person name="Kono N."/>
            <person name="Nakamura H."/>
            <person name="Mori M."/>
            <person name="Yoshida Y."/>
            <person name="Ohtoshi R."/>
            <person name="Malay A.D."/>
            <person name="Moran D.A.P."/>
            <person name="Tomita M."/>
            <person name="Numata K."/>
            <person name="Arakawa K."/>
        </authorList>
    </citation>
    <scope>NUCLEOTIDE SEQUENCE</scope>
</reference>
<keyword evidence="3" id="KW-0539">Nucleus</keyword>